<protein>
    <submittedName>
        <fullName evidence="5">DUF4114 domain-containing protein</fullName>
    </submittedName>
</protein>
<comment type="caution">
    <text evidence="5">The sequence shown here is derived from an EMBL/GenBank/DDBJ whole genome shotgun (WGS) entry which is preliminary data.</text>
</comment>
<dbReference type="Proteomes" id="UP001431221">
    <property type="component" value="Unassembled WGS sequence"/>
</dbReference>
<dbReference type="PRINTS" id="PR00313">
    <property type="entry name" value="CABNDNGRPT"/>
</dbReference>
<dbReference type="InterPro" id="IPR050557">
    <property type="entry name" value="RTX_toxin/Mannuronan_C5-epim"/>
</dbReference>
<dbReference type="Pfam" id="PF00353">
    <property type="entry name" value="HemolysinCabind"/>
    <property type="match status" value="5"/>
</dbReference>
<evidence type="ECO:0000256" key="3">
    <source>
        <dbReference type="SAM" id="MobiDB-lite"/>
    </source>
</evidence>
<dbReference type="PANTHER" id="PTHR38340:SF1">
    <property type="entry name" value="S-LAYER PROTEIN"/>
    <property type="match status" value="1"/>
</dbReference>
<feature type="compositionally biased region" description="Low complexity" evidence="3">
    <location>
        <begin position="382"/>
        <end position="393"/>
    </location>
</feature>
<evidence type="ECO:0000256" key="1">
    <source>
        <dbReference type="ARBA" id="ARBA00004613"/>
    </source>
</evidence>
<dbReference type="Gene3D" id="2.150.10.10">
    <property type="entry name" value="Serralysin-like metalloprotease, C-terminal"/>
    <property type="match status" value="4"/>
</dbReference>
<gene>
    <name evidence="5" type="ORF">M0H32_16260</name>
</gene>
<feature type="domain" description="DUF4114" evidence="4">
    <location>
        <begin position="143"/>
        <end position="262"/>
    </location>
</feature>
<evidence type="ECO:0000313" key="6">
    <source>
        <dbReference type="Proteomes" id="UP001431221"/>
    </source>
</evidence>
<name>A0ABT0GXE2_9HYPH</name>
<feature type="compositionally biased region" description="Low complexity" evidence="3">
    <location>
        <begin position="359"/>
        <end position="373"/>
    </location>
</feature>
<proteinExistence type="predicted"/>
<organism evidence="5 6">
    <name type="scientific">Roseibium sediminicola</name>
    <dbReference type="NCBI Taxonomy" id="2933272"/>
    <lineage>
        <taxon>Bacteria</taxon>
        <taxon>Pseudomonadati</taxon>
        <taxon>Pseudomonadota</taxon>
        <taxon>Alphaproteobacteria</taxon>
        <taxon>Hyphomicrobiales</taxon>
        <taxon>Stappiaceae</taxon>
        <taxon>Roseibium</taxon>
    </lineage>
</organism>
<comment type="subcellular location">
    <subcellularLocation>
        <location evidence="1">Secreted</location>
    </subcellularLocation>
</comment>
<reference evidence="5" key="1">
    <citation type="submission" date="2022-04" db="EMBL/GenBank/DDBJ databases">
        <title>Roseibium sp. CAU 1639 isolated from mud.</title>
        <authorList>
            <person name="Kim W."/>
        </authorList>
    </citation>
    <scope>NUCLEOTIDE SEQUENCE</scope>
    <source>
        <strain evidence="5">CAU 1639</strain>
    </source>
</reference>
<dbReference type="InterPro" id="IPR025193">
    <property type="entry name" value="DUF4114"/>
</dbReference>
<dbReference type="EMBL" id="JALNMJ010000011">
    <property type="protein sequence ID" value="MCK7613722.1"/>
    <property type="molecule type" value="Genomic_DNA"/>
</dbReference>
<dbReference type="InterPro" id="IPR001343">
    <property type="entry name" value="Hemolysn_Ca-bd"/>
</dbReference>
<keyword evidence="2" id="KW-0964">Secreted</keyword>
<evidence type="ECO:0000256" key="2">
    <source>
        <dbReference type="ARBA" id="ARBA00022525"/>
    </source>
</evidence>
<evidence type="ECO:0000259" key="4">
    <source>
        <dbReference type="Pfam" id="PF13448"/>
    </source>
</evidence>
<dbReference type="SUPFAM" id="SSF51120">
    <property type="entry name" value="beta-Roll"/>
    <property type="match status" value="3"/>
</dbReference>
<dbReference type="InterPro" id="IPR018511">
    <property type="entry name" value="Hemolysin-typ_Ca-bd_CS"/>
</dbReference>
<feature type="region of interest" description="Disordered" evidence="3">
    <location>
        <begin position="298"/>
        <end position="400"/>
    </location>
</feature>
<keyword evidence="6" id="KW-1185">Reference proteome</keyword>
<dbReference type="InterPro" id="IPR011049">
    <property type="entry name" value="Serralysin-like_metalloprot_C"/>
</dbReference>
<dbReference type="PANTHER" id="PTHR38340">
    <property type="entry name" value="S-LAYER PROTEIN"/>
    <property type="match status" value="1"/>
</dbReference>
<dbReference type="RefSeq" id="WP_248155879.1">
    <property type="nucleotide sequence ID" value="NZ_JALNMJ010000011.1"/>
</dbReference>
<accession>A0ABT0GXE2</accession>
<dbReference type="PROSITE" id="PS00330">
    <property type="entry name" value="HEMOLYSIN_CALCIUM"/>
    <property type="match status" value="4"/>
</dbReference>
<dbReference type="Pfam" id="PF13448">
    <property type="entry name" value="DUF4114"/>
    <property type="match status" value="1"/>
</dbReference>
<evidence type="ECO:0000313" key="5">
    <source>
        <dbReference type="EMBL" id="MCK7613722.1"/>
    </source>
</evidence>
<sequence>MASLPATHPVIGTHDDDVLNGTSLSDVMSGRFGDDILSGHNGNDEVWGGTGDDILHGNSGDDILYGSGGPALVQITSVEIADNYPVSVVFEGETAGYRNTFGYYKVADDGMITDVRFIWPNASLQGSGGDLIQGQSREYLDVQSGDKIAFFIISNGYSRNNGYAGLDMENGTLQFLNADGSVATLDSTAPRLYHIAPDSAKTMIRTDPYHTAAYGDTVALNPDGILHTTGVLKTDAGTITLGFEDLFNGGDRDFDDSVFTVDIGIANALLLNAHYTQETGGRDPETGAGENTSVVVRSDNDTLFGGDGADELHGRSGNDQLYGNNGHDDLHGGSGNDALHGGSGSDKLYGNSGDDTLYGGQQDDLLNGNNGNDALYGDSGDDTLNGGTGNDTLDGGHDDDTLIGGSGDDVLFGGYGADVLKGGAGNDQLHGGHQDDQLYGGHGDDTFFGDAGNDMMHGGQGTDTVDYSAFDVDLSVSLHNKRAHGLEIGTDTLKFIDNITSGGGNDILKGSKGVNVIDGGAGDDQIRSLQGADTLTGGAGADTFVFRTYDLSGTDDILDFEIGTDLLDFSHLAGQLDNQSFLGRLQAIALHDDTTLSVDLNGDGTYKDVCTLHNVGTQSIEALYESNCFLF</sequence>